<evidence type="ECO:0000313" key="1">
    <source>
        <dbReference type="EMBL" id="OMO79255.1"/>
    </source>
</evidence>
<dbReference type="Proteomes" id="UP000187203">
    <property type="component" value="Unassembled WGS sequence"/>
</dbReference>
<name>A0A1R3I9K0_9ROSI</name>
<protein>
    <submittedName>
        <fullName evidence="1">Uncharacterized protein</fullName>
    </submittedName>
</protein>
<reference evidence="2" key="1">
    <citation type="submission" date="2013-09" db="EMBL/GenBank/DDBJ databases">
        <title>Corchorus olitorius genome sequencing.</title>
        <authorList>
            <person name="Alam M."/>
            <person name="Haque M.S."/>
            <person name="Islam M.S."/>
            <person name="Emdad E.M."/>
            <person name="Islam M.M."/>
            <person name="Ahmed B."/>
            <person name="Halim A."/>
            <person name="Hossen Q.M.M."/>
            <person name="Hossain M.Z."/>
            <person name="Ahmed R."/>
            <person name="Khan M.M."/>
            <person name="Islam R."/>
            <person name="Rashid M.M."/>
            <person name="Khan S.A."/>
            <person name="Rahman M.S."/>
            <person name="Alam M."/>
            <person name="Yahiya A.S."/>
            <person name="Khan M.S."/>
            <person name="Azam M.S."/>
            <person name="Haque T."/>
            <person name="Lashkar M.Z.H."/>
            <person name="Akhand A.I."/>
            <person name="Morshed G."/>
            <person name="Roy S."/>
            <person name="Uddin K.S."/>
            <person name="Rabeya T."/>
            <person name="Hossain A.S."/>
            <person name="Chowdhury A."/>
            <person name="Snigdha A.R."/>
            <person name="Mortoza M.S."/>
            <person name="Matin S.A."/>
            <person name="Hoque S.M.E."/>
            <person name="Islam M.K."/>
            <person name="Roy D.K."/>
            <person name="Haider R."/>
            <person name="Moosa M.M."/>
            <person name="Elias S.M."/>
            <person name="Hasan A.M."/>
            <person name="Jahan S."/>
            <person name="Shafiuddin M."/>
            <person name="Mahmood N."/>
            <person name="Shommy N.S."/>
        </authorList>
    </citation>
    <scope>NUCLEOTIDE SEQUENCE [LARGE SCALE GENOMIC DNA]</scope>
    <source>
        <strain evidence="2">cv. O-4</strain>
    </source>
</reference>
<comment type="caution">
    <text evidence="1">The sequence shown here is derived from an EMBL/GenBank/DDBJ whole genome shotgun (WGS) entry which is preliminary data.</text>
</comment>
<dbReference type="AlphaFoldDB" id="A0A1R3I9K0"/>
<dbReference type="EMBL" id="AWUE01018601">
    <property type="protein sequence ID" value="OMO79255.1"/>
    <property type="molecule type" value="Genomic_DNA"/>
</dbReference>
<sequence length="37" mass="4455">MHVFPRLAFHLHCRFLSGFFFSGQILLFQMKEIDQGR</sequence>
<accession>A0A1R3I9K0</accession>
<keyword evidence="2" id="KW-1185">Reference proteome</keyword>
<organism evidence="1 2">
    <name type="scientific">Corchorus olitorius</name>
    <dbReference type="NCBI Taxonomy" id="93759"/>
    <lineage>
        <taxon>Eukaryota</taxon>
        <taxon>Viridiplantae</taxon>
        <taxon>Streptophyta</taxon>
        <taxon>Embryophyta</taxon>
        <taxon>Tracheophyta</taxon>
        <taxon>Spermatophyta</taxon>
        <taxon>Magnoliopsida</taxon>
        <taxon>eudicotyledons</taxon>
        <taxon>Gunneridae</taxon>
        <taxon>Pentapetalae</taxon>
        <taxon>rosids</taxon>
        <taxon>malvids</taxon>
        <taxon>Malvales</taxon>
        <taxon>Malvaceae</taxon>
        <taxon>Grewioideae</taxon>
        <taxon>Apeibeae</taxon>
        <taxon>Corchorus</taxon>
    </lineage>
</organism>
<proteinExistence type="predicted"/>
<gene>
    <name evidence="1" type="ORF">COLO4_24483</name>
</gene>
<evidence type="ECO:0000313" key="2">
    <source>
        <dbReference type="Proteomes" id="UP000187203"/>
    </source>
</evidence>